<name>A0A0A8ZT19_ARUDO</name>
<keyword evidence="1" id="KW-0472">Membrane</keyword>
<reference evidence="2" key="1">
    <citation type="submission" date="2014-09" db="EMBL/GenBank/DDBJ databases">
        <authorList>
            <person name="Magalhaes I.L.F."/>
            <person name="Oliveira U."/>
            <person name="Santos F.R."/>
            <person name="Vidigal T.H.D.A."/>
            <person name="Brescovit A.D."/>
            <person name="Santos A.J."/>
        </authorList>
    </citation>
    <scope>NUCLEOTIDE SEQUENCE</scope>
    <source>
        <tissue evidence="2">Shoot tissue taken approximately 20 cm above the soil surface</tissue>
    </source>
</reference>
<evidence type="ECO:0000256" key="1">
    <source>
        <dbReference type="SAM" id="Phobius"/>
    </source>
</evidence>
<feature type="transmembrane region" description="Helical" evidence="1">
    <location>
        <begin position="26"/>
        <end position="46"/>
    </location>
</feature>
<reference evidence="2" key="2">
    <citation type="journal article" date="2015" name="Data Brief">
        <title>Shoot transcriptome of the giant reed, Arundo donax.</title>
        <authorList>
            <person name="Barrero R.A."/>
            <person name="Guerrero F.D."/>
            <person name="Moolhuijzen P."/>
            <person name="Goolsby J.A."/>
            <person name="Tidwell J."/>
            <person name="Bellgard S.E."/>
            <person name="Bellgard M.I."/>
        </authorList>
    </citation>
    <scope>NUCLEOTIDE SEQUENCE</scope>
    <source>
        <tissue evidence="2">Shoot tissue taken approximately 20 cm above the soil surface</tissue>
    </source>
</reference>
<protein>
    <submittedName>
        <fullName evidence="2">Uncharacterized protein</fullName>
    </submittedName>
</protein>
<dbReference type="AlphaFoldDB" id="A0A0A8ZT19"/>
<keyword evidence="1" id="KW-0812">Transmembrane</keyword>
<organism evidence="2">
    <name type="scientific">Arundo donax</name>
    <name type="common">Giant reed</name>
    <name type="synonym">Donax arundinaceus</name>
    <dbReference type="NCBI Taxonomy" id="35708"/>
    <lineage>
        <taxon>Eukaryota</taxon>
        <taxon>Viridiplantae</taxon>
        <taxon>Streptophyta</taxon>
        <taxon>Embryophyta</taxon>
        <taxon>Tracheophyta</taxon>
        <taxon>Spermatophyta</taxon>
        <taxon>Magnoliopsida</taxon>
        <taxon>Liliopsida</taxon>
        <taxon>Poales</taxon>
        <taxon>Poaceae</taxon>
        <taxon>PACMAD clade</taxon>
        <taxon>Arundinoideae</taxon>
        <taxon>Arundineae</taxon>
        <taxon>Arundo</taxon>
    </lineage>
</organism>
<accession>A0A0A8ZT19</accession>
<keyword evidence="1" id="KW-1133">Transmembrane helix</keyword>
<sequence>MNCRIHLDAFSSPALQRYRITRWKRILGTISSLIVVALSANIFIFAPNAIPIPPDTTLGALSAAGTFRDSTNPRALCPKDATSTFGFFCSNLLGPLPFKLHIIFHTLSKKLHQSSLTLSPSENLQALQSKLLH</sequence>
<dbReference type="EMBL" id="GBRH01257057">
    <property type="protein sequence ID" value="JAD40838.1"/>
    <property type="molecule type" value="Transcribed_RNA"/>
</dbReference>
<proteinExistence type="predicted"/>
<evidence type="ECO:0000313" key="2">
    <source>
        <dbReference type="EMBL" id="JAD40838.1"/>
    </source>
</evidence>